<keyword evidence="1" id="KW-0175">Coiled coil</keyword>
<comment type="caution">
    <text evidence="2">The sequence shown here is derived from an EMBL/GenBank/DDBJ whole genome shotgun (WGS) entry which is preliminary data.</text>
</comment>
<evidence type="ECO:0000313" key="2">
    <source>
        <dbReference type="EMBL" id="MBU5676335.1"/>
    </source>
</evidence>
<gene>
    <name evidence="2" type="ORF">KQI88_07890</name>
</gene>
<dbReference type="EMBL" id="JAHLQK010000003">
    <property type="protein sequence ID" value="MBU5676335.1"/>
    <property type="molecule type" value="Genomic_DNA"/>
</dbReference>
<organism evidence="2 3">
    <name type="scientific">Alkaliphilus flagellatus</name>
    <dbReference type="NCBI Taxonomy" id="2841507"/>
    <lineage>
        <taxon>Bacteria</taxon>
        <taxon>Bacillati</taxon>
        <taxon>Bacillota</taxon>
        <taxon>Clostridia</taxon>
        <taxon>Peptostreptococcales</taxon>
        <taxon>Natronincolaceae</taxon>
        <taxon>Alkaliphilus</taxon>
    </lineage>
</organism>
<reference evidence="2 3" key="1">
    <citation type="submission" date="2021-06" db="EMBL/GenBank/DDBJ databases">
        <authorList>
            <person name="Sun Q."/>
            <person name="Li D."/>
        </authorList>
    </citation>
    <scope>NUCLEOTIDE SEQUENCE [LARGE SCALE GENOMIC DNA]</scope>
    <source>
        <strain evidence="2 3">MSJ-5</strain>
    </source>
</reference>
<evidence type="ECO:0000313" key="3">
    <source>
        <dbReference type="Proteomes" id="UP000779508"/>
    </source>
</evidence>
<protein>
    <submittedName>
        <fullName evidence="2">Spo0E family sporulation regulatory protein-aspartic acid phosphatase</fullName>
    </submittedName>
</protein>
<evidence type="ECO:0000256" key="1">
    <source>
        <dbReference type="SAM" id="Coils"/>
    </source>
</evidence>
<dbReference type="InterPro" id="IPR018540">
    <property type="entry name" value="Spo0E-like"/>
</dbReference>
<dbReference type="Proteomes" id="UP000779508">
    <property type="component" value="Unassembled WGS sequence"/>
</dbReference>
<proteinExistence type="predicted"/>
<name>A0ABS6G4J6_9FIRM</name>
<feature type="coiled-coil region" evidence="1">
    <location>
        <begin position="13"/>
        <end position="40"/>
    </location>
</feature>
<keyword evidence="3" id="KW-1185">Reference proteome</keyword>
<dbReference type="RefSeq" id="WP_216416030.1">
    <property type="nucleotide sequence ID" value="NZ_JAHLQK010000003.1"/>
</dbReference>
<accession>A0ABS6G4J6</accession>
<sequence>MNRNKYDNKGIVISKEYNELLELKKDMEKMKDRLNALVSVEKNNVKEDILDLSRKLDNIILKYIFLEKHLKSKIMIKK</sequence>
<dbReference type="Pfam" id="PF09388">
    <property type="entry name" value="SpoOE-like"/>
    <property type="match status" value="1"/>
</dbReference>